<sequence length="294" mass="31505">MYYYGARYYDPRISIFVSVDPLAEQTMTPYQYVNNNPIMLVDPTGMSAEGPPEGEFPQGHQHTDEDGTKWKLNGDLWENLSGGTNELVGSTTLQEITIEHDNRNIGTKIIDGFVDDFRKEALAMVPGNSSGVDQSWFDAMSIGGSFGISLGIINFNATLSLAATGDDAALVYGFDYGVGEFTKPGFGGGVTLNAHNLFGGSTDILNELGGEDLTYSAGYVVKGSYGTSSRTIGNNTQAATRGAKTYGVGFGYGLGVSKSNTKSYKLSNLKNDIPNGMSRIQNTVLQAITPPKMF</sequence>
<dbReference type="PANTHER" id="PTHR32305:SF15">
    <property type="entry name" value="PROTEIN RHSA-RELATED"/>
    <property type="match status" value="1"/>
</dbReference>
<gene>
    <name evidence="1" type="ORF">NPX36_01320</name>
</gene>
<dbReference type="Gene3D" id="2.180.10.10">
    <property type="entry name" value="RHS repeat-associated core"/>
    <property type="match status" value="1"/>
</dbReference>
<protein>
    <submittedName>
        <fullName evidence="1">RHS repeat-associated core domain-containing protein</fullName>
    </submittedName>
</protein>
<dbReference type="NCBIfam" id="TIGR03696">
    <property type="entry name" value="Rhs_assc_core"/>
    <property type="match status" value="1"/>
</dbReference>
<reference evidence="1 2" key="1">
    <citation type="submission" date="2022-08" db="EMBL/GenBank/DDBJ databases">
        <title>Myroides zhujiangensis sp. nov., a novel bacterium isolated from sediment in the Pearl River Estuary.</title>
        <authorList>
            <person name="Cui L."/>
        </authorList>
    </citation>
    <scope>NUCLEOTIDE SEQUENCE [LARGE SCALE GENOMIC DNA]</scope>
    <source>
        <strain evidence="1 2">SCSIO 72103</strain>
    </source>
</reference>
<dbReference type="Proteomes" id="UP001317001">
    <property type="component" value="Chromosome"/>
</dbReference>
<evidence type="ECO:0000313" key="2">
    <source>
        <dbReference type="Proteomes" id="UP001317001"/>
    </source>
</evidence>
<dbReference type="InterPro" id="IPR050708">
    <property type="entry name" value="T6SS_VgrG/RHS"/>
</dbReference>
<name>A0ABY5NT06_9FLAO</name>
<evidence type="ECO:0000313" key="1">
    <source>
        <dbReference type="EMBL" id="UUV21721.1"/>
    </source>
</evidence>
<organism evidence="1 2">
    <name type="scientific">Paenimyroides aestuarii</name>
    <dbReference type="NCBI Taxonomy" id="2968490"/>
    <lineage>
        <taxon>Bacteria</taxon>
        <taxon>Pseudomonadati</taxon>
        <taxon>Bacteroidota</taxon>
        <taxon>Flavobacteriia</taxon>
        <taxon>Flavobacteriales</taxon>
        <taxon>Flavobacteriaceae</taxon>
        <taxon>Paenimyroides</taxon>
    </lineage>
</organism>
<accession>A0ABY5NT06</accession>
<dbReference type="PANTHER" id="PTHR32305">
    <property type="match status" value="1"/>
</dbReference>
<proteinExistence type="predicted"/>
<dbReference type="EMBL" id="CP102382">
    <property type="protein sequence ID" value="UUV21721.1"/>
    <property type="molecule type" value="Genomic_DNA"/>
</dbReference>
<dbReference type="InterPro" id="IPR022385">
    <property type="entry name" value="Rhs_assc_core"/>
</dbReference>
<keyword evidence="2" id="KW-1185">Reference proteome</keyword>